<reference evidence="2 3" key="1">
    <citation type="submission" date="2013-10" db="EMBL/GenBank/DDBJ databases">
        <title>Complete genome sequence of Corynebacterium lactis DSM 45799(T), isolated from raw cow milk.</title>
        <authorList>
            <person name="Ruckert C."/>
            <person name="Albersmeier A."/>
            <person name="Lipski A."/>
            <person name="Kalinowski J."/>
        </authorList>
    </citation>
    <scope>NUCLEOTIDE SEQUENCE [LARGE SCALE GENOMIC DNA]</scope>
    <source>
        <strain evidence="2 3">RW2-5</strain>
    </source>
</reference>
<evidence type="ECO:0000313" key="2">
    <source>
        <dbReference type="EMBL" id="ALA68696.1"/>
    </source>
</evidence>
<proteinExistence type="predicted"/>
<dbReference type="STRING" id="1408189.CLAC_10730"/>
<dbReference type="Proteomes" id="UP000058446">
    <property type="component" value="Chromosome"/>
</dbReference>
<gene>
    <name evidence="2" type="ORF">CLAC_10730</name>
</gene>
<dbReference type="EMBL" id="CP006841">
    <property type="protein sequence ID" value="ALA68696.1"/>
    <property type="molecule type" value="Genomic_DNA"/>
</dbReference>
<dbReference type="AlphaFoldDB" id="A0A0K2H4Q9"/>
<sequence>MISSVRNGGSVRAKLARTVLIGAVAVGAAAGLAACGDNDSDKMKQSSTMQSTDKMDKMEPSEGMEK</sequence>
<keyword evidence="3" id="KW-1185">Reference proteome</keyword>
<dbReference type="PATRIC" id="fig|1408189.4.peg.2159"/>
<feature type="compositionally biased region" description="Basic and acidic residues" evidence="1">
    <location>
        <begin position="53"/>
        <end position="66"/>
    </location>
</feature>
<dbReference type="PROSITE" id="PS51257">
    <property type="entry name" value="PROKAR_LIPOPROTEIN"/>
    <property type="match status" value="1"/>
</dbReference>
<accession>A0A0K2H4Q9</accession>
<feature type="region of interest" description="Disordered" evidence="1">
    <location>
        <begin position="35"/>
        <end position="66"/>
    </location>
</feature>
<organism evidence="2 3">
    <name type="scientific">Corynebacterium lactis RW2-5</name>
    <dbReference type="NCBI Taxonomy" id="1408189"/>
    <lineage>
        <taxon>Bacteria</taxon>
        <taxon>Bacillati</taxon>
        <taxon>Actinomycetota</taxon>
        <taxon>Actinomycetes</taxon>
        <taxon>Mycobacteriales</taxon>
        <taxon>Corynebacteriaceae</taxon>
        <taxon>Corynebacterium</taxon>
    </lineage>
</organism>
<evidence type="ECO:0000313" key="3">
    <source>
        <dbReference type="Proteomes" id="UP000058446"/>
    </source>
</evidence>
<dbReference type="KEGG" id="clw:CLAC_10730"/>
<protein>
    <submittedName>
        <fullName evidence="2">Uncharacterized protein</fullName>
    </submittedName>
</protein>
<dbReference type="RefSeq" id="WP_053412875.1">
    <property type="nucleotide sequence ID" value="NZ_CP006841.1"/>
</dbReference>
<name>A0A0K2H4Q9_9CORY</name>
<evidence type="ECO:0000256" key="1">
    <source>
        <dbReference type="SAM" id="MobiDB-lite"/>
    </source>
</evidence>